<dbReference type="PANTHER" id="PTHR38462">
    <property type="entry name" value="EXONUCLEASE-LIKE PROTEIN"/>
    <property type="match status" value="1"/>
</dbReference>
<comment type="caution">
    <text evidence="2">The sequence shown here is derived from an EMBL/GenBank/DDBJ whole genome shotgun (WGS) entry which is preliminary data.</text>
</comment>
<evidence type="ECO:0000259" key="1">
    <source>
        <dbReference type="Pfam" id="PF13482"/>
    </source>
</evidence>
<dbReference type="InterPro" id="IPR038720">
    <property type="entry name" value="YprB_RNase_H-like_dom"/>
</dbReference>
<dbReference type="InterPro" id="IPR012337">
    <property type="entry name" value="RNaseH-like_sf"/>
</dbReference>
<evidence type="ECO:0000313" key="2">
    <source>
        <dbReference type="EMBL" id="KXB03443.1"/>
    </source>
</evidence>
<dbReference type="PANTHER" id="PTHR38462:SF1">
    <property type="entry name" value="YPRB RIBONUCLEASE H-LIKE DOMAIN-CONTAINING PROTEIN"/>
    <property type="match status" value="1"/>
</dbReference>
<keyword evidence="3" id="KW-1185">Reference proteome</keyword>
<protein>
    <recommendedName>
        <fullName evidence="1">YprB ribonuclease H-like domain-containing protein</fullName>
    </recommendedName>
</protein>
<sequence>MIYLDIETSAMEADQGMIIAIGLLAGEEVEVKPAISQEDERKALEWLNSKVGVETIVTWYGSEFDIPFLLTRAAFLNIDSQPLIEAPKLDLFKVCKGTFRLSSYSLRSVADFFGIHEKDRFTGKDVPTLFKLVEDGDEEAQKLIIEHCESDLQLLKRVHEWVEPYIESFGTG</sequence>
<evidence type="ECO:0000313" key="3">
    <source>
        <dbReference type="Proteomes" id="UP000070405"/>
    </source>
</evidence>
<feature type="domain" description="YprB ribonuclease H-like" evidence="1">
    <location>
        <begin position="2"/>
        <end position="162"/>
    </location>
</feature>
<dbReference type="SUPFAM" id="SSF53098">
    <property type="entry name" value="Ribonuclease H-like"/>
    <property type="match status" value="1"/>
</dbReference>
<proteinExistence type="predicted"/>
<name>A0A133VAH2_9EURY</name>
<dbReference type="Proteomes" id="UP000070405">
    <property type="component" value="Unassembled WGS sequence"/>
</dbReference>
<reference evidence="2 3" key="1">
    <citation type="journal article" date="2016" name="Sci. Rep.">
        <title>Metabolic traits of an uncultured archaeal lineage -MSBL1- from brine pools of the Red Sea.</title>
        <authorList>
            <person name="Mwirichia R."/>
            <person name="Alam I."/>
            <person name="Rashid M."/>
            <person name="Vinu M."/>
            <person name="Ba-Alawi W."/>
            <person name="Anthony Kamau A."/>
            <person name="Kamanda Ngugi D."/>
            <person name="Goker M."/>
            <person name="Klenk H.P."/>
            <person name="Bajic V."/>
            <person name="Stingl U."/>
        </authorList>
    </citation>
    <scope>NUCLEOTIDE SEQUENCE [LARGE SCALE GENOMIC DNA]</scope>
    <source>
        <strain evidence="2">SCGC-AAA261G05</strain>
    </source>
</reference>
<dbReference type="Pfam" id="PF13482">
    <property type="entry name" value="RNase_H_2"/>
    <property type="match status" value="1"/>
</dbReference>
<dbReference type="InterPro" id="IPR036397">
    <property type="entry name" value="RNaseH_sf"/>
</dbReference>
<dbReference type="GO" id="GO:0003676">
    <property type="term" value="F:nucleic acid binding"/>
    <property type="evidence" value="ECO:0007669"/>
    <property type="project" value="InterPro"/>
</dbReference>
<accession>A0A133VAH2</accession>
<dbReference type="Gene3D" id="3.30.420.10">
    <property type="entry name" value="Ribonuclease H-like superfamily/Ribonuclease H"/>
    <property type="match status" value="1"/>
</dbReference>
<gene>
    <name evidence="2" type="ORF">AKJ47_02245</name>
</gene>
<dbReference type="EMBL" id="LHYA01000025">
    <property type="protein sequence ID" value="KXB03443.1"/>
    <property type="molecule type" value="Genomic_DNA"/>
</dbReference>
<organism evidence="2 3">
    <name type="scientific">candidate division MSBL1 archaeon SCGC-AAA261G05</name>
    <dbReference type="NCBI Taxonomy" id="1698276"/>
    <lineage>
        <taxon>Archaea</taxon>
        <taxon>Methanobacteriati</taxon>
        <taxon>Methanobacteriota</taxon>
        <taxon>candidate division MSBL1</taxon>
    </lineage>
</organism>
<dbReference type="AlphaFoldDB" id="A0A133VAH2"/>